<dbReference type="InterPro" id="IPR000120">
    <property type="entry name" value="Amidase"/>
</dbReference>
<name>A0A849BFB3_9BURK</name>
<dbReference type="InterPro" id="IPR036928">
    <property type="entry name" value="AS_sf"/>
</dbReference>
<dbReference type="PANTHER" id="PTHR11895:SF151">
    <property type="entry name" value="GLUTAMYL-TRNA(GLN) AMIDOTRANSFERASE SUBUNIT A"/>
    <property type="match status" value="1"/>
</dbReference>
<dbReference type="Gene3D" id="3.90.1300.10">
    <property type="entry name" value="Amidase signature (AS) domain"/>
    <property type="match status" value="1"/>
</dbReference>
<dbReference type="SUPFAM" id="SSF75304">
    <property type="entry name" value="Amidase signature (AS) enzymes"/>
    <property type="match status" value="1"/>
</dbReference>
<comment type="caution">
    <text evidence="2">The sequence shown here is derived from an EMBL/GenBank/DDBJ whole genome shotgun (WGS) entry which is preliminary data.</text>
</comment>
<evidence type="ECO:0000313" key="3">
    <source>
        <dbReference type="Proteomes" id="UP000542973"/>
    </source>
</evidence>
<evidence type="ECO:0000259" key="1">
    <source>
        <dbReference type="Pfam" id="PF01425"/>
    </source>
</evidence>
<reference evidence="2 3" key="1">
    <citation type="submission" date="2020-05" db="EMBL/GenBank/DDBJ databases">
        <title>MicrobeNet Type strains.</title>
        <authorList>
            <person name="Nicholson A.C."/>
        </authorList>
    </citation>
    <scope>NUCLEOTIDE SEQUENCE [LARGE SCALE GENOMIC DNA]</scope>
    <source>
        <strain evidence="2 3">ATCC 700815</strain>
    </source>
</reference>
<dbReference type="Proteomes" id="UP000542973">
    <property type="component" value="Unassembled WGS sequence"/>
</dbReference>
<dbReference type="Pfam" id="PF01425">
    <property type="entry name" value="Amidase"/>
    <property type="match status" value="1"/>
</dbReference>
<organism evidence="2 3">
    <name type="scientific">Cupriavidus gilardii</name>
    <dbReference type="NCBI Taxonomy" id="82541"/>
    <lineage>
        <taxon>Bacteria</taxon>
        <taxon>Pseudomonadati</taxon>
        <taxon>Pseudomonadota</taxon>
        <taxon>Betaproteobacteria</taxon>
        <taxon>Burkholderiales</taxon>
        <taxon>Burkholderiaceae</taxon>
        <taxon>Cupriavidus</taxon>
    </lineage>
</organism>
<evidence type="ECO:0000313" key="2">
    <source>
        <dbReference type="EMBL" id="NNH12335.1"/>
    </source>
</evidence>
<accession>A0A849BFB3</accession>
<proteinExistence type="predicted"/>
<dbReference type="EMBL" id="JABEMD010000026">
    <property type="protein sequence ID" value="NNH12335.1"/>
    <property type="molecule type" value="Genomic_DNA"/>
</dbReference>
<dbReference type="RefSeq" id="WP_082371670.1">
    <property type="nucleotide sequence ID" value="NZ_BAAAEB010000031.1"/>
</dbReference>
<dbReference type="PANTHER" id="PTHR11895">
    <property type="entry name" value="TRANSAMIDASE"/>
    <property type="match status" value="1"/>
</dbReference>
<feature type="domain" description="Amidase" evidence="1">
    <location>
        <begin position="39"/>
        <end position="462"/>
    </location>
</feature>
<dbReference type="GO" id="GO:0003824">
    <property type="term" value="F:catalytic activity"/>
    <property type="evidence" value="ECO:0007669"/>
    <property type="project" value="InterPro"/>
</dbReference>
<dbReference type="AlphaFoldDB" id="A0A849BFB3"/>
<dbReference type="InterPro" id="IPR023631">
    <property type="entry name" value="Amidase_dom"/>
</dbReference>
<sequence length="475" mass="49828">MPHPNRTEHETRCDNAPPYPNAAAIAVQVNAGELDPGAVVSAFQARIDARNGELNAVFEERRDLVDADVAQLRERLAAGERPPLAGVPVIVKDVVWVRGRRVTQGSLLYRDFVAPADAIAVERLRAAGAIVLGMGNTSEFACKGLTTNKVYGLTRHPQDTALTAGGSSGGCAVAVAAGMAPLALGTDGGGSSRRPPAHAGLVGFKPSFGAIPDAAGFPHAFPGIQVMAPITRTVDDAALMFRVLCGPDPRDPDSMGFRCAAAGPLDGIRIAVSPRLGLDTPVDDDVAEAFEAAVARLEAAGMPGLRTARQDPVWPDGAGEAALMPLQHVGLANLHGDAWRRDPDRFDPDIARQIERGFAWSGAEVARAREASRRIGLALAAFFTEHDLLLCPTTPCVAWPNDRLGPERIGGVAVEPRAHAVFTPFFNHAQAPAISVPCGTGRDGLPVGLQIAGPRGADWRVLAAARLIERLLAAG</sequence>
<protein>
    <submittedName>
        <fullName evidence="2">Amidase</fullName>
    </submittedName>
</protein>
<gene>
    <name evidence="2" type="ORF">HLB16_15790</name>
</gene>